<keyword evidence="4" id="KW-1185">Reference proteome</keyword>
<evidence type="ECO:0000313" key="3">
    <source>
        <dbReference type="EnsemblMetazoa" id="GPPI000169-PA"/>
    </source>
</evidence>
<reference evidence="3" key="2">
    <citation type="submission" date="2020-05" db="UniProtKB">
        <authorList>
            <consortium name="EnsemblMetazoa"/>
        </authorList>
    </citation>
    <scope>IDENTIFICATION</scope>
    <source>
        <strain evidence="3">IAEA</strain>
    </source>
</reference>
<keyword evidence="1" id="KW-0472">Membrane</keyword>
<dbReference type="InterPro" id="IPR033116">
    <property type="entry name" value="TRYPSIN_SER"/>
</dbReference>
<dbReference type="InterPro" id="IPR001254">
    <property type="entry name" value="Trypsin_dom"/>
</dbReference>
<feature type="domain" description="Peptidase S1" evidence="2">
    <location>
        <begin position="1"/>
        <end position="40"/>
    </location>
</feature>
<evidence type="ECO:0000313" key="4">
    <source>
        <dbReference type="Proteomes" id="UP000092460"/>
    </source>
</evidence>
<dbReference type="SUPFAM" id="SSF50494">
    <property type="entry name" value="Trypsin-like serine proteases"/>
    <property type="match status" value="1"/>
</dbReference>
<dbReference type="VEuPathDB" id="VectorBase:GPPI000169"/>
<proteinExistence type="predicted"/>
<reference evidence="4" key="1">
    <citation type="submission" date="2015-01" db="EMBL/GenBank/DDBJ databases">
        <authorList>
            <person name="Aksoy S."/>
            <person name="Warren W."/>
            <person name="Wilson R.K."/>
        </authorList>
    </citation>
    <scope>NUCLEOTIDE SEQUENCE [LARGE SCALE GENOMIC DNA]</scope>
    <source>
        <strain evidence="4">IAEA</strain>
    </source>
</reference>
<sequence length="82" mass="8684">MLFAGYLEDERDACKGDSGGSLMCSGVQVGIISWVFVNGTLGTVNNVMNGTNVAVSTCNLSDSVAVITILFMLNIFYLTPNI</sequence>
<dbReference type="GO" id="GO:0006508">
    <property type="term" value="P:proteolysis"/>
    <property type="evidence" value="ECO:0007669"/>
    <property type="project" value="InterPro"/>
</dbReference>
<feature type="transmembrane region" description="Helical" evidence="1">
    <location>
        <begin position="20"/>
        <end position="41"/>
    </location>
</feature>
<protein>
    <recommendedName>
        <fullName evidence="2">Peptidase S1 domain-containing protein</fullName>
    </recommendedName>
</protein>
<keyword evidence="1" id="KW-0812">Transmembrane</keyword>
<dbReference type="STRING" id="67801.A0A1B0AKL0"/>
<dbReference type="EMBL" id="JXJN01026037">
    <property type="status" value="NOT_ANNOTATED_CDS"/>
    <property type="molecule type" value="Genomic_DNA"/>
</dbReference>
<dbReference type="EnsemblMetazoa" id="GPPI000169-RA">
    <property type="protein sequence ID" value="GPPI000169-PA"/>
    <property type="gene ID" value="GPPI000169"/>
</dbReference>
<name>A0A1B0AKL0_9MUSC</name>
<keyword evidence="1" id="KW-1133">Transmembrane helix</keyword>
<dbReference type="InterPro" id="IPR043504">
    <property type="entry name" value="Peptidase_S1_PA_chymotrypsin"/>
</dbReference>
<organism evidence="3 4">
    <name type="scientific">Glossina palpalis gambiensis</name>
    <dbReference type="NCBI Taxonomy" id="67801"/>
    <lineage>
        <taxon>Eukaryota</taxon>
        <taxon>Metazoa</taxon>
        <taxon>Ecdysozoa</taxon>
        <taxon>Arthropoda</taxon>
        <taxon>Hexapoda</taxon>
        <taxon>Insecta</taxon>
        <taxon>Pterygota</taxon>
        <taxon>Neoptera</taxon>
        <taxon>Endopterygota</taxon>
        <taxon>Diptera</taxon>
        <taxon>Brachycera</taxon>
        <taxon>Muscomorpha</taxon>
        <taxon>Hippoboscoidea</taxon>
        <taxon>Glossinidae</taxon>
        <taxon>Glossina</taxon>
    </lineage>
</organism>
<dbReference type="Gene3D" id="2.40.10.10">
    <property type="entry name" value="Trypsin-like serine proteases"/>
    <property type="match status" value="1"/>
</dbReference>
<evidence type="ECO:0000256" key="1">
    <source>
        <dbReference type="SAM" id="Phobius"/>
    </source>
</evidence>
<dbReference type="Pfam" id="PF00089">
    <property type="entry name" value="Trypsin"/>
    <property type="match status" value="1"/>
</dbReference>
<dbReference type="GO" id="GO:0004252">
    <property type="term" value="F:serine-type endopeptidase activity"/>
    <property type="evidence" value="ECO:0007669"/>
    <property type="project" value="InterPro"/>
</dbReference>
<evidence type="ECO:0000259" key="2">
    <source>
        <dbReference type="Pfam" id="PF00089"/>
    </source>
</evidence>
<dbReference type="PROSITE" id="PS00135">
    <property type="entry name" value="TRYPSIN_SER"/>
    <property type="match status" value="1"/>
</dbReference>
<feature type="transmembrane region" description="Helical" evidence="1">
    <location>
        <begin position="53"/>
        <end position="77"/>
    </location>
</feature>
<accession>A0A1B0AKL0</accession>
<dbReference type="AlphaFoldDB" id="A0A1B0AKL0"/>
<dbReference type="InterPro" id="IPR009003">
    <property type="entry name" value="Peptidase_S1_PA"/>
</dbReference>
<dbReference type="Proteomes" id="UP000092460">
    <property type="component" value="Unassembled WGS sequence"/>
</dbReference>